<reference evidence="1 2" key="1">
    <citation type="submission" date="2017-09" db="EMBL/GenBank/DDBJ databases">
        <title>Mesorhizobum sanjuanii sp. nov. isolated from nodules of Lotus tenuis in saline-alkaline lowlands of Flooding Pampa.</title>
        <authorList>
            <person name="Sannazzaro A.I."/>
            <person name="Torres Tejerizo G.A."/>
            <person name="Fontana F."/>
            <person name="Cumpa Velazquez L.M."/>
            <person name="Hansen L."/>
            <person name="Pistorio M."/>
            <person name="Estrella M.J."/>
        </authorList>
    </citation>
    <scope>NUCLEOTIDE SEQUENCE [LARGE SCALE GENOMIC DNA]</scope>
    <source>
        <strain evidence="1 2">BSA136</strain>
    </source>
</reference>
<dbReference type="RefSeq" id="WP_097575874.1">
    <property type="nucleotide sequence ID" value="NZ_NWQG01000161.1"/>
</dbReference>
<gene>
    <name evidence="1" type="ORF">CN311_22355</name>
</gene>
<evidence type="ECO:0000313" key="2">
    <source>
        <dbReference type="Proteomes" id="UP000219182"/>
    </source>
</evidence>
<proteinExistence type="predicted"/>
<evidence type="ECO:0000313" key="1">
    <source>
        <dbReference type="EMBL" id="PDQ18896.1"/>
    </source>
</evidence>
<sequence>MANARERINRTEFALERTEEMLGENIALLIRIRGQRRLIEAAHRLVTIGPPALSARQTTHRS</sequence>
<organism evidence="1 2">
    <name type="scientific">Mesorhizobium sanjuanii</name>
    <dbReference type="NCBI Taxonomy" id="2037900"/>
    <lineage>
        <taxon>Bacteria</taxon>
        <taxon>Pseudomonadati</taxon>
        <taxon>Pseudomonadota</taxon>
        <taxon>Alphaproteobacteria</taxon>
        <taxon>Hyphomicrobiales</taxon>
        <taxon>Phyllobacteriaceae</taxon>
        <taxon>Mesorhizobium</taxon>
    </lineage>
</organism>
<keyword evidence="2" id="KW-1185">Reference proteome</keyword>
<accession>A0A2A6FB38</accession>
<name>A0A2A6FB38_9HYPH</name>
<dbReference type="Proteomes" id="UP000219182">
    <property type="component" value="Unassembled WGS sequence"/>
</dbReference>
<dbReference type="AlphaFoldDB" id="A0A2A6FB38"/>
<protein>
    <submittedName>
        <fullName evidence="1">Uncharacterized protein</fullName>
    </submittedName>
</protein>
<comment type="caution">
    <text evidence="1">The sequence shown here is derived from an EMBL/GenBank/DDBJ whole genome shotgun (WGS) entry which is preliminary data.</text>
</comment>
<dbReference type="EMBL" id="NWQG01000161">
    <property type="protein sequence ID" value="PDQ18896.1"/>
    <property type="molecule type" value="Genomic_DNA"/>
</dbReference>